<name>A0A6V7W0V6_MELEN</name>
<evidence type="ECO:0000313" key="3">
    <source>
        <dbReference type="EMBL" id="CAD2180780.1"/>
    </source>
</evidence>
<evidence type="ECO:0000313" key="4">
    <source>
        <dbReference type="Proteomes" id="UP000580250"/>
    </source>
</evidence>
<comment type="caution">
    <text evidence="3">The sequence shown here is derived from an EMBL/GenBank/DDBJ whole genome shotgun (WGS) entry which is preliminary data.</text>
</comment>
<feature type="compositionally biased region" description="Polar residues" evidence="1">
    <location>
        <begin position="179"/>
        <end position="194"/>
    </location>
</feature>
<feature type="signal peptide" evidence="2">
    <location>
        <begin position="1"/>
        <end position="23"/>
    </location>
</feature>
<dbReference type="EMBL" id="CAJEWN010000381">
    <property type="protein sequence ID" value="CAD2180780.1"/>
    <property type="molecule type" value="Genomic_DNA"/>
</dbReference>
<protein>
    <submittedName>
        <fullName evidence="3">Uncharacterized protein</fullName>
    </submittedName>
</protein>
<evidence type="ECO:0000256" key="1">
    <source>
        <dbReference type="SAM" id="MobiDB-lite"/>
    </source>
</evidence>
<keyword evidence="2" id="KW-0732">Signal</keyword>
<feature type="region of interest" description="Disordered" evidence="1">
    <location>
        <begin position="167"/>
        <end position="202"/>
    </location>
</feature>
<evidence type="ECO:0000256" key="2">
    <source>
        <dbReference type="SAM" id="SignalP"/>
    </source>
</evidence>
<sequence length="227" mass="25441">MLFSINLIVLLFIFFYYISNVTPVDKSLESTASFGNWVDGKTDDEQTSIIADVGSSNVDSNVDQVERSFKFPLPTTEEVSDHAKSTDIFSHWFAFPKSDMIESSNPIYDVNRWKKDGHSTSNESDSELFELAFVKDSITQTNQDDNSITVFERGSTSKDLPNKEIEEENVHTKEGAPITKQNQGEEQVASSSHISGKDIPHHPVQARAQPDIVVDKQSCGKQMNNFL</sequence>
<accession>A0A6V7W0V6</accession>
<dbReference type="AlphaFoldDB" id="A0A6V7W0V6"/>
<organism evidence="3 4">
    <name type="scientific">Meloidogyne enterolobii</name>
    <name type="common">Root-knot nematode worm</name>
    <name type="synonym">Meloidogyne mayaguensis</name>
    <dbReference type="NCBI Taxonomy" id="390850"/>
    <lineage>
        <taxon>Eukaryota</taxon>
        <taxon>Metazoa</taxon>
        <taxon>Ecdysozoa</taxon>
        <taxon>Nematoda</taxon>
        <taxon>Chromadorea</taxon>
        <taxon>Rhabditida</taxon>
        <taxon>Tylenchina</taxon>
        <taxon>Tylenchomorpha</taxon>
        <taxon>Tylenchoidea</taxon>
        <taxon>Meloidogynidae</taxon>
        <taxon>Meloidogyninae</taxon>
        <taxon>Meloidogyne</taxon>
    </lineage>
</organism>
<gene>
    <name evidence="3" type="ORF">MENT_LOCUS32882</name>
</gene>
<proteinExistence type="predicted"/>
<feature type="chain" id="PRO_5028009855" evidence="2">
    <location>
        <begin position="24"/>
        <end position="227"/>
    </location>
</feature>
<reference evidence="3 4" key="1">
    <citation type="submission" date="2020-08" db="EMBL/GenBank/DDBJ databases">
        <authorList>
            <person name="Koutsovoulos G."/>
            <person name="Danchin GJ E."/>
        </authorList>
    </citation>
    <scope>NUCLEOTIDE SEQUENCE [LARGE SCALE GENOMIC DNA]</scope>
</reference>
<dbReference type="Proteomes" id="UP000580250">
    <property type="component" value="Unassembled WGS sequence"/>
</dbReference>